<proteinExistence type="inferred from homology"/>
<comment type="caution">
    <text evidence="11">The sequence shown here is derived from an EMBL/GenBank/DDBJ whole genome shotgun (WGS) entry which is preliminary data.</text>
</comment>
<keyword evidence="6 9" id="KW-0378">Hydrolase</keyword>
<evidence type="ECO:0000256" key="8">
    <source>
        <dbReference type="ARBA" id="ARBA00023136"/>
    </source>
</evidence>
<organism evidence="11 12">
    <name type="scientific">Deinococcus cellulosilyticus (strain DSM 18568 / NBRC 106333 / KACC 11606 / 5516J-15)</name>
    <dbReference type="NCBI Taxonomy" id="1223518"/>
    <lineage>
        <taxon>Bacteria</taxon>
        <taxon>Thermotogati</taxon>
        <taxon>Deinococcota</taxon>
        <taxon>Deinococci</taxon>
        <taxon>Deinococcales</taxon>
        <taxon>Deinococcaceae</taxon>
        <taxon>Deinococcus</taxon>
    </lineage>
</organism>
<evidence type="ECO:0000313" key="11">
    <source>
        <dbReference type="EMBL" id="GEM49526.1"/>
    </source>
</evidence>
<dbReference type="OrthoDB" id="9810259at2"/>
<evidence type="ECO:0000256" key="4">
    <source>
        <dbReference type="ARBA" id="ARBA00022692"/>
    </source>
</evidence>
<dbReference type="EMBL" id="BJXB01000037">
    <property type="protein sequence ID" value="GEM49526.1"/>
    <property type="molecule type" value="Genomic_DNA"/>
</dbReference>
<accession>A0A511NAG3</accession>
<dbReference type="AlphaFoldDB" id="A0A511NAG3"/>
<evidence type="ECO:0000256" key="7">
    <source>
        <dbReference type="ARBA" id="ARBA00022989"/>
    </source>
</evidence>
<evidence type="ECO:0000313" key="12">
    <source>
        <dbReference type="Proteomes" id="UP000321306"/>
    </source>
</evidence>
<dbReference type="Proteomes" id="UP000321306">
    <property type="component" value="Unassembled WGS sequence"/>
</dbReference>
<feature type="transmembrane region" description="Helical" evidence="9">
    <location>
        <begin position="68"/>
        <end position="89"/>
    </location>
</feature>
<dbReference type="UniPathway" id="UPA00665"/>
<evidence type="ECO:0000256" key="1">
    <source>
        <dbReference type="ARBA" id="ARBA00006139"/>
    </source>
</evidence>
<protein>
    <recommendedName>
        <fullName evidence="9">Lipoprotein signal peptidase</fullName>
        <ecNumber evidence="9">3.4.23.36</ecNumber>
    </recommendedName>
    <alternativeName>
        <fullName evidence="9">Prolipoprotein signal peptidase</fullName>
    </alternativeName>
    <alternativeName>
        <fullName evidence="9">Signal peptidase II</fullName>
        <shortName evidence="9">SPase II</shortName>
    </alternativeName>
</protein>
<keyword evidence="2 9" id="KW-1003">Cell membrane</keyword>
<evidence type="ECO:0000256" key="2">
    <source>
        <dbReference type="ARBA" id="ARBA00022475"/>
    </source>
</evidence>
<evidence type="ECO:0000256" key="9">
    <source>
        <dbReference type="HAMAP-Rule" id="MF_00161"/>
    </source>
</evidence>
<dbReference type="PRINTS" id="PR00781">
    <property type="entry name" value="LIPOSIGPTASE"/>
</dbReference>
<dbReference type="InterPro" id="IPR001872">
    <property type="entry name" value="Peptidase_A8"/>
</dbReference>
<keyword evidence="11" id="KW-0449">Lipoprotein</keyword>
<keyword evidence="3 9" id="KW-0645">Protease</keyword>
<dbReference type="PANTHER" id="PTHR33695">
    <property type="entry name" value="LIPOPROTEIN SIGNAL PEPTIDASE"/>
    <property type="match status" value="1"/>
</dbReference>
<gene>
    <name evidence="9 11" type="primary">lspA</name>
    <name evidence="11" type="ORF">DC3_51610</name>
</gene>
<dbReference type="GO" id="GO:0005886">
    <property type="term" value="C:plasma membrane"/>
    <property type="evidence" value="ECO:0007669"/>
    <property type="project" value="UniProtKB-SubCell"/>
</dbReference>
<evidence type="ECO:0000256" key="5">
    <source>
        <dbReference type="ARBA" id="ARBA00022750"/>
    </source>
</evidence>
<dbReference type="HAMAP" id="MF_00161">
    <property type="entry name" value="LspA"/>
    <property type="match status" value="1"/>
</dbReference>
<dbReference type="NCBIfam" id="TIGR00077">
    <property type="entry name" value="lspA"/>
    <property type="match status" value="1"/>
</dbReference>
<keyword evidence="8 9" id="KW-0472">Membrane</keyword>
<keyword evidence="7 9" id="KW-1133">Transmembrane helix</keyword>
<feature type="transmembrane region" description="Helical" evidence="9">
    <location>
        <begin position="101"/>
        <end position="120"/>
    </location>
</feature>
<keyword evidence="12" id="KW-1185">Reference proteome</keyword>
<evidence type="ECO:0000256" key="3">
    <source>
        <dbReference type="ARBA" id="ARBA00022670"/>
    </source>
</evidence>
<name>A0A511NAG3_DEIC1</name>
<dbReference type="RefSeq" id="WP_146890256.1">
    <property type="nucleotide sequence ID" value="NZ_BJXB01000037.1"/>
</dbReference>
<dbReference type="GO" id="GO:0004190">
    <property type="term" value="F:aspartic-type endopeptidase activity"/>
    <property type="evidence" value="ECO:0007669"/>
    <property type="project" value="UniProtKB-UniRule"/>
</dbReference>
<comment type="pathway">
    <text evidence="9">Protein modification; lipoprotein biosynthesis (signal peptide cleavage).</text>
</comment>
<dbReference type="PANTHER" id="PTHR33695:SF1">
    <property type="entry name" value="LIPOPROTEIN SIGNAL PEPTIDASE"/>
    <property type="match status" value="1"/>
</dbReference>
<feature type="active site" evidence="9">
    <location>
        <position position="153"/>
    </location>
</feature>
<evidence type="ECO:0000256" key="6">
    <source>
        <dbReference type="ARBA" id="ARBA00022801"/>
    </source>
</evidence>
<dbReference type="EC" id="3.4.23.36" evidence="9"/>
<dbReference type="GO" id="GO:0006508">
    <property type="term" value="P:proteolysis"/>
    <property type="evidence" value="ECO:0007669"/>
    <property type="project" value="UniProtKB-KW"/>
</dbReference>
<keyword evidence="4 9" id="KW-0812">Transmembrane</keyword>
<feature type="active site" evidence="9">
    <location>
        <position position="127"/>
    </location>
</feature>
<feature type="transmembrane region" description="Helical" evidence="9">
    <location>
        <begin position="146"/>
        <end position="165"/>
    </location>
</feature>
<sequence>MTQHPSNPALSTSLPRLFWRAAGCIAMGVVLDQWLKVWAVSTFREGEFQAFIGGFLSLGLIYNKGAAWGMLGGATLILAVLRLLVGLWLTFSLLRGKYRDIWVPLSLIAAGALGNALDGFRLGKVVDPLMSHTLSSITRFLYKQDFPIFNLADVFVVSGVVLLVLKGLLRSPNRGSATASSL</sequence>
<keyword evidence="5 9" id="KW-0064">Aspartyl protease</keyword>
<comment type="function">
    <text evidence="9">This protein specifically catalyzes the removal of signal peptides from prolipoproteins.</text>
</comment>
<comment type="caution">
    <text evidence="9">Lacks conserved residue(s) required for the propagation of feature annotation.</text>
</comment>
<comment type="similarity">
    <text evidence="1 9 10">Belongs to the peptidase A8 family.</text>
</comment>
<comment type="catalytic activity">
    <reaction evidence="9">
        <text>Release of signal peptides from bacterial membrane prolipoproteins. Hydrolyzes -Xaa-Yaa-Zaa-|-(S,diacylglyceryl)Cys-, in which Xaa is hydrophobic (preferably Leu), and Yaa (Ala or Ser) and Zaa (Gly or Ala) have small, neutral side chains.</text>
        <dbReference type="EC" id="3.4.23.36"/>
    </reaction>
</comment>
<comment type="subcellular location">
    <subcellularLocation>
        <location evidence="9">Cell membrane</location>
        <topology evidence="9">Multi-pass membrane protein</topology>
    </subcellularLocation>
</comment>
<reference evidence="11 12" key="1">
    <citation type="submission" date="2019-07" db="EMBL/GenBank/DDBJ databases">
        <title>Whole genome shotgun sequence of Deinococcus cellulosilyticus NBRC 106333.</title>
        <authorList>
            <person name="Hosoyama A."/>
            <person name="Uohara A."/>
            <person name="Ohji S."/>
            <person name="Ichikawa N."/>
        </authorList>
    </citation>
    <scope>NUCLEOTIDE SEQUENCE [LARGE SCALE GENOMIC DNA]</scope>
    <source>
        <strain evidence="11 12">NBRC 106333</strain>
    </source>
</reference>
<dbReference type="Pfam" id="PF01252">
    <property type="entry name" value="Peptidase_A8"/>
    <property type="match status" value="1"/>
</dbReference>
<evidence type="ECO:0000256" key="10">
    <source>
        <dbReference type="RuleBase" id="RU004181"/>
    </source>
</evidence>